<sequence>MFITPDNFHRRTVGCCLTTSASKSAQMYRNLALPCRLQEFCFRHSEEVILAGDKITDSHIQDGSVCIWRGQCQCHDI</sequence>
<organism evidence="1 2">
    <name type="scientific">Xenorhabdus littoralis</name>
    <dbReference type="NCBI Taxonomy" id="2582835"/>
    <lineage>
        <taxon>Bacteria</taxon>
        <taxon>Pseudomonadati</taxon>
        <taxon>Pseudomonadota</taxon>
        <taxon>Gammaproteobacteria</taxon>
        <taxon>Enterobacterales</taxon>
        <taxon>Morganellaceae</taxon>
        <taxon>Xenorhabdus</taxon>
    </lineage>
</organism>
<comment type="caution">
    <text evidence="1">The sequence shown here is derived from an EMBL/GenBank/DDBJ whole genome shotgun (WGS) entry which is preliminary data.</text>
</comment>
<keyword evidence="2" id="KW-1185">Reference proteome</keyword>
<gene>
    <name evidence="1" type="ORF">FE394_17305</name>
</gene>
<evidence type="ECO:0000313" key="1">
    <source>
        <dbReference type="EMBL" id="MDX8000899.1"/>
    </source>
</evidence>
<dbReference type="EMBL" id="VCDP01000100">
    <property type="protein sequence ID" value="MDX8000899.1"/>
    <property type="molecule type" value="Genomic_DNA"/>
</dbReference>
<dbReference type="RefSeq" id="WP_319927610.1">
    <property type="nucleotide sequence ID" value="NZ_VCDP01000100.1"/>
</dbReference>
<evidence type="ECO:0000313" key="2">
    <source>
        <dbReference type="Proteomes" id="UP001271640"/>
    </source>
</evidence>
<proteinExistence type="predicted"/>
<dbReference type="Proteomes" id="UP001271640">
    <property type="component" value="Unassembled WGS sequence"/>
</dbReference>
<name>A0ABU4SQG1_9GAMM</name>
<accession>A0ABU4SQG1</accession>
<reference evidence="2" key="1">
    <citation type="journal article" date="2024" name="Toxins">
        <title>Genome Sequence Analysis of Native Xenorhabdus Strains Isolated from Entomopathogenic Nematodes in Argentina.</title>
        <authorList>
            <person name="Palma L."/>
            <person name="Frizzo L."/>
            <person name="Kaiser S."/>
            <person name="Berry C."/>
            <person name="Caballero P."/>
            <person name="Bode H.B."/>
            <person name="Del Valle E.E."/>
        </authorList>
    </citation>
    <scope>NUCLEOTIDE SEQUENCE [LARGE SCALE GENOMIC DNA]</scope>
    <source>
        <strain evidence="2">Reich</strain>
    </source>
</reference>
<protein>
    <submittedName>
        <fullName evidence="1">Uncharacterized protein</fullName>
    </submittedName>
</protein>